<feature type="transmembrane region" description="Helical" evidence="5">
    <location>
        <begin position="418"/>
        <end position="438"/>
    </location>
</feature>
<feature type="transmembrane region" description="Helical" evidence="5">
    <location>
        <begin position="220"/>
        <end position="241"/>
    </location>
</feature>
<evidence type="ECO:0000256" key="5">
    <source>
        <dbReference type="SAM" id="Phobius"/>
    </source>
</evidence>
<sequence length="542" mass="58088">MLNQGKLQNSLELADHASDDAGTGHFKKQLSLTDLTFIGLGAIFGSGWLFAASHVSTIAGPAGIISWLVGGFAVLLLGIVYCELGAALPRAGGVVRYPVFSHGPLLGYLMGFVTLIAFSSLIAIEVVAARQYAAAWFPGLTQNGSGSPTVVGWLVQAALLCLFFYLNYSSVKTFARANNIISVFKFVVPLSVIVVLYVFFKPQNLTVQGFAPFGLPGIEMAVSAGGVIFAYLGLTPIISVASEVRNPQRTIPIALILSILLSTLIYVLLQLAFIGSIPTEMLADGWHNVSKAFSLPYRDIALTLGVGWLAYMVVADAIISPSGCGNIYMNATPRVVYGWARTGTFFKVFARVDEKSGIPRAGLWLTLALAVFWTLPFPSWEALIDVVSAALVLSYAVAPVSVAALRRNAPGLHRPFRVSGLAIIGPLSFVVAALIVYWSGWGTVSWLLGLQIVMFVIYLACGRFVPTQHLSLGQQVKSSLWLIAFYVLMIVASYFGGFGGTGALAHPYDTLVVSLFSLVIYYWGARTGVPPALLQLDADDDQ</sequence>
<gene>
    <name evidence="6" type="ORF">SAMN06265784_11117</name>
</gene>
<dbReference type="PIRSF" id="PIRSF006060">
    <property type="entry name" value="AA_transporter"/>
    <property type="match status" value="1"/>
</dbReference>
<keyword evidence="2 5" id="KW-0812">Transmembrane</keyword>
<evidence type="ECO:0000256" key="4">
    <source>
        <dbReference type="ARBA" id="ARBA00023136"/>
    </source>
</evidence>
<dbReference type="EMBL" id="FXAT01000011">
    <property type="protein sequence ID" value="SMG58308.1"/>
    <property type="molecule type" value="Genomic_DNA"/>
</dbReference>
<feature type="transmembrane region" description="Helical" evidence="5">
    <location>
        <begin position="386"/>
        <end position="406"/>
    </location>
</feature>
<dbReference type="RefSeq" id="WP_085488445.1">
    <property type="nucleotide sequence ID" value="NZ_FXAT01000011.1"/>
</dbReference>
<proteinExistence type="predicted"/>
<dbReference type="Proteomes" id="UP000193228">
    <property type="component" value="Unassembled WGS sequence"/>
</dbReference>
<feature type="transmembrane region" description="Helical" evidence="5">
    <location>
        <begin position="253"/>
        <end position="277"/>
    </location>
</feature>
<dbReference type="PANTHER" id="PTHR47547:SF1">
    <property type="entry name" value="ASPARTATE-PROTON SYMPORTER"/>
    <property type="match status" value="1"/>
</dbReference>
<feature type="transmembrane region" description="Helical" evidence="5">
    <location>
        <begin position="444"/>
        <end position="466"/>
    </location>
</feature>
<evidence type="ECO:0000313" key="7">
    <source>
        <dbReference type="Proteomes" id="UP000193228"/>
    </source>
</evidence>
<feature type="transmembrane region" description="Helical" evidence="5">
    <location>
        <begin position="297"/>
        <end position="319"/>
    </location>
</feature>
<dbReference type="InterPro" id="IPR052962">
    <property type="entry name" value="AA_Transporter_AGT"/>
</dbReference>
<comment type="subcellular location">
    <subcellularLocation>
        <location evidence="1">Membrane</location>
        <topology evidence="1">Multi-pass membrane protein</topology>
    </subcellularLocation>
</comment>
<evidence type="ECO:0000256" key="1">
    <source>
        <dbReference type="ARBA" id="ARBA00004141"/>
    </source>
</evidence>
<organism evidence="6 7">
    <name type="scientific">Paraburkholderia susongensis</name>
    <dbReference type="NCBI Taxonomy" id="1515439"/>
    <lineage>
        <taxon>Bacteria</taxon>
        <taxon>Pseudomonadati</taxon>
        <taxon>Pseudomonadota</taxon>
        <taxon>Betaproteobacteria</taxon>
        <taxon>Burkholderiales</taxon>
        <taxon>Burkholderiaceae</taxon>
        <taxon>Paraburkholderia</taxon>
    </lineage>
</organism>
<dbReference type="OrthoDB" id="9804700at2"/>
<dbReference type="GO" id="GO:0022857">
    <property type="term" value="F:transmembrane transporter activity"/>
    <property type="evidence" value="ECO:0007669"/>
    <property type="project" value="InterPro"/>
</dbReference>
<name>A0A1X7LWP2_9BURK</name>
<protein>
    <submittedName>
        <fullName evidence="6">Aspartate/glutamate:proton symporter, AGT family</fullName>
    </submittedName>
</protein>
<feature type="transmembrane region" description="Helical" evidence="5">
    <location>
        <begin position="361"/>
        <end position="380"/>
    </location>
</feature>
<dbReference type="Pfam" id="PF13520">
    <property type="entry name" value="AA_permease_2"/>
    <property type="match status" value="1"/>
</dbReference>
<evidence type="ECO:0000256" key="2">
    <source>
        <dbReference type="ARBA" id="ARBA00022692"/>
    </source>
</evidence>
<evidence type="ECO:0000256" key="3">
    <source>
        <dbReference type="ARBA" id="ARBA00022989"/>
    </source>
</evidence>
<dbReference type="STRING" id="1515439.SAMN06265784_11117"/>
<dbReference type="Gene3D" id="1.20.1740.10">
    <property type="entry name" value="Amino acid/polyamine transporter I"/>
    <property type="match status" value="1"/>
</dbReference>
<feature type="transmembrane region" description="Helical" evidence="5">
    <location>
        <begin position="64"/>
        <end position="84"/>
    </location>
</feature>
<feature type="transmembrane region" description="Helical" evidence="5">
    <location>
        <begin position="478"/>
        <end position="499"/>
    </location>
</feature>
<dbReference type="InterPro" id="IPR002293">
    <property type="entry name" value="AA/rel_permease1"/>
</dbReference>
<keyword evidence="3 5" id="KW-1133">Transmembrane helix</keyword>
<reference evidence="7" key="1">
    <citation type="submission" date="2017-04" db="EMBL/GenBank/DDBJ databases">
        <authorList>
            <person name="Varghese N."/>
            <person name="Submissions S."/>
        </authorList>
    </citation>
    <scope>NUCLEOTIDE SEQUENCE [LARGE SCALE GENOMIC DNA]</scope>
    <source>
        <strain evidence="7">LMG 29540</strain>
    </source>
</reference>
<feature type="transmembrane region" description="Helical" evidence="5">
    <location>
        <begin position="505"/>
        <end position="524"/>
    </location>
</feature>
<dbReference type="AlphaFoldDB" id="A0A1X7LWP2"/>
<accession>A0A1X7LWP2</accession>
<dbReference type="GO" id="GO:0016020">
    <property type="term" value="C:membrane"/>
    <property type="evidence" value="ECO:0007669"/>
    <property type="project" value="UniProtKB-SubCell"/>
</dbReference>
<feature type="transmembrane region" description="Helical" evidence="5">
    <location>
        <begin position="150"/>
        <end position="168"/>
    </location>
</feature>
<feature type="transmembrane region" description="Helical" evidence="5">
    <location>
        <begin position="180"/>
        <end position="200"/>
    </location>
</feature>
<feature type="transmembrane region" description="Helical" evidence="5">
    <location>
        <begin position="35"/>
        <end position="52"/>
    </location>
</feature>
<keyword evidence="7" id="KW-1185">Reference proteome</keyword>
<feature type="transmembrane region" description="Helical" evidence="5">
    <location>
        <begin position="105"/>
        <end position="130"/>
    </location>
</feature>
<evidence type="ECO:0000313" key="6">
    <source>
        <dbReference type="EMBL" id="SMG58308.1"/>
    </source>
</evidence>
<keyword evidence="4 5" id="KW-0472">Membrane</keyword>
<dbReference type="PANTHER" id="PTHR47547">
    <property type="match status" value="1"/>
</dbReference>